<feature type="non-terminal residue" evidence="2">
    <location>
        <position position="1"/>
    </location>
</feature>
<sequence length="316" mass="36624">YVLFIKNGSLFSEIVQLIVLIRISQLVVYVYLLVKCRFRYLPFCRRIKSTSGSHWFCIAKCNAVSPWNFILIFTLLVFKYFSIAGKLQLFTNSKNCSSCGVNSSVNEYNCPDIQLYIDNISNEVQSSYKSRTRNCLNECDKVDLNVYSSNFYDTSYMSKLQKFDKKFNTKFAITFEIQILTKIRQNPNHAFGNCVDLVVSGSNYHVLIYKSRSLNFEEKENLLEKKLKRILLPTITTFKSSKRQTDTFDILATIYIPKELGSNLPSVEKNEESQEGNRVLVIKLKKKKTCNGLIEVSNVISQLFKIYFDLKPIIYN</sequence>
<evidence type="ECO:0000256" key="1">
    <source>
        <dbReference type="SAM" id="Phobius"/>
    </source>
</evidence>
<keyword evidence="1" id="KW-0812">Transmembrane</keyword>
<feature type="transmembrane region" description="Helical" evidence="1">
    <location>
        <begin position="55"/>
        <end position="78"/>
    </location>
</feature>
<keyword evidence="1" id="KW-0472">Membrane</keyword>
<protein>
    <submittedName>
        <fullName evidence="2">Uncharacterized protein</fullName>
    </submittedName>
</protein>
<feature type="transmembrane region" description="Helical" evidence="1">
    <location>
        <begin position="14"/>
        <end position="34"/>
    </location>
</feature>
<evidence type="ECO:0000313" key="3">
    <source>
        <dbReference type="Proteomes" id="UP000475862"/>
    </source>
</evidence>
<keyword evidence="1" id="KW-1133">Transmembrane helix</keyword>
<accession>A0A6G0SV84</accession>
<dbReference type="AlphaFoldDB" id="A0A6G0SV84"/>
<evidence type="ECO:0000313" key="2">
    <source>
        <dbReference type="EMBL" id="KAE9522300.1"/>
    </source>
</evidence>
<gene>
    <name evidence="2" type="ORF">AGLY_017311</name>
</gene>
<dbReference type="EMBL" id="VYZN01001410">
    <property type="protein sequence ID" value="KAE9522300.1"/>
    <property type="molecule type" value="Genomic_DNA"/>
</dbReference>
<dbReference type="Proteomes" id="UP000475862">
    <property type="component" value="Unassembled WGS sequence"/>
</dbReference>
<name>A0A6G0SV84_APHGL</name>
<proteinExistence type="predicted"/>
<keyword evidence="3" id="KW-1185">Reference proteome</keyword>
<comment type="caution">
    <text evidence="2">The sequence shown here is derived from an EMBL/GenBank/DDBJ whole genome shotgun (WGS) entry which is preliminary data.</text>
</comment>
<organism evidence="2 3">
    <name type="scientific">Aphis glycines</name>
    <name type="common">Soybean aphid</name>
    <dbReference type="NCBI Taxonomy" id="307491"/>
    <lineage>
        <taxon>Eukaryota</taxon>
        <taxon>Metazoa</taxon>
        <taxon>Ecdysozoa</taxon>
        <taxon>Arthropoda</taxon>
        <taxon>Hexapoda</taxon>
        <taxon>Insecta</taxon>
        <taxon>Pterygota</taxon>
        <taxon>Neoptera</taxon>
        <taxon>Paraneoptera</taxon>
        <taxon>Hemiptera</taxon>
        <taxon>Sternorrhyncha</taxon>
        <taxon>Aphidomorpha</taxon>
        <taxon>Aphidoidea</taxon>
        <taxon>Aphididae</taxon>
        <taxon>Aphidini</taxon>
        <taxon>Aphis</taxon>
        <taxon>Aphis</taxon>
    </lineage>
</organism>
<reference evidence="2 3" key="1">
    <citation type="submission" date="2019-08" db="EMBL/GenBank/DDBJ databases">
        <title>The genome of the soybean aphid Biotype 1, its phylome, world population structure and adaptation to the North American continent.</title>
        <authorList>
            <person name="Giordano R."/>
            <person name="Donthu R.K."/>
            <person name="Hernandez A.G."/>
            <person name="Wright C.L."/>
            <person name="Zimin A.V."/>
        </authorList>
    </citation>
    <scope>NUCLEOTIDE SEQUENCE [LARGE SCALE GENOMIC DNA]</scope>
    <source>
        <tissue evidence="2">Whole aphids</tissue>
    </source>
</reference>